<sequence>MRPSARTTVSSGSHFSTQSEHLIRPLRFFHPTRAELTPQHSVPRADAAALEKSRWSSRASRKNRFTSGVIHVRHNPEDEELGSKAIVPVNQRIRHPESRLKVHLTSDVSFWVAVIFVLGSTAWIVNGFYLFLPLVDIGGDHATAASWWAFAGGTLFEVGSYLMFVEALNTGHDELFGPALWGLVSHPVHSDERLVPDKSSSVHDSKDLDTNKFRWIGLGSWRDLGFLACSIQMFAATIFWVSTITGLPHVIPNLATSPSVPIADVFYWTPQVIGGTGFIVSSLLLMLEVQTAWWKPGLSSLGWHVAVWNLIGAIGFTLCGALGYAALSSTKVNYQSVLATFWGSWAFLIGSVIQQWETLWREDPKSGRGTG</sequence>
<accession>A0AAD5UYU5</accession>
<feature type="transmembrane region" description="Helical" evidence="1">
    <location>
        <begin position="265"/>
        <end position="289"/>
    </location>
</feature>
<feature type="transmembrane region" description="Helical" evidence="1">
    <location>
        <begin position="144"/>
        <end position="164"/>
    </location>
</feature>
<feature type="transmembrane region" description="Helical" evidence="1">
    <location>
        <begin position="108"/>
        <end position="132"/>
    </location>
</feature>
<feature type="transmembrane region" description="Helical" evidence="1">
    <location>
        <begin position="224"/>
        <end position="245"/>
    </location>
</feature>
<keyword evidence="1" id="KW-1133">Transmembrane helix</keyword>
<keyword evidence="1" id="KW-0472">Membrane</keyword>
<comment type="caution">
    <text evidence="2">The sequence shown here is derived from an EMBL/GenBank/DDBJ whole genome shotgun (WGS) entry which is preliminary data.</text>
</comment>
<feature type="transmembrane region" description="Helical" evidence="1">
    <location>
        <begin position="332"/>
        <end position="353"/>
    </location>
</feature>
<proteinExistence type="predicted"/>
<organism evidence="2 3">
    <name type="scientific">Meripilus lineatus</name>
    <dbReference type="NCBI Taxonomy" id="2056292"/>
    <lineage>
        <taxon>Eukaryota</taxon>
        <taxon>Fungi</taxon>
        <taxon>Dikarya</taxon>
        <taxon>Basidiomycota</taxon>
        <taxon>Agaricomycotina</taxon>
        <taxon>Agaricomycetes</taxon>
        <taxon>Polyporales</taxon>
        <taxon>Meripilaceae</taxon>
        <taxon>Meripilus</taxon>
    </lineage>
</organism>
<keyword evidence="3" id="KW-1185">Reference proteome</keyword>
<gene>
    <name evidence="2" type="ORF">NLI96_g7621</name>
</gene>
<protein>
    <recommendedName>
        <fullName evidence="4">Integral membrane protein</fullName>
    </recommendedName>
</protein>
<evidence type="ECO:0008006" key="4">
    <source>
        <dbReference type="Google" id="ProtNLM"/>
    </source>
</evidence>
<dbReference type="AlphaFoldDB" id="A0AAD5UYU5"/>
<evidence type="ECO:0000256" key="1">
    <source>
        <dbReference type="SAM" id="Phobius"/>
    </source>
</evidence>
<name>A0AAD5UYU5_9APHY</name>
<feature type="transmembrane region" description="Helical" evidence="1">
    <location>
        <begin position="301"/>
        <end position="326"/>
    </location>
</feature>
<dbReference type="Proteomes" id="UP001212997">
    <property type="component" value="Unassembled WGS sequence"/>
</dbReference>
<reference evidence="2" key="1">
    <citation type="submission" date="2022-07" db="EMBL/GenBank/DDBJ databases">
        <title>Genome Sequence of Physisporinus lineatus.</title>
        <authorList>
            <person name="Buettner E."/>
        </authorList>
    </citation>
    <scope>NUCLEOTIDE SEQUENCE</scope>
    <source>
        <strain evidence="2">VT162</strain>
    </source>
</reference>
<dbReference type="EMBL" id="JANAWD010000318">
    <property type="protein sequence ID" value="KAJ3481497.1"/>
    <property type="molecule type" value="Genomic_DNA"/>
</dbReference>
<evidence type="ECO:0000313" key="2">
    <source>
        <dbReference type="EMBL" id="KAJ3481497.1"/>
    </source>
</evidence>
<evidence type="ECO:0000313" key="3">
    <source>
        <dbReference type="Proteomes" id="UP001212997"/>
    </source>
</evidence>
<keyword evidence="1" id="KW-0812">Transmembrane</keyword>